<keyword evidence="1" id="KW-0812">Transmembrane</keyword>
<reference evidence="3" key="1">
    <citation type="journal article" date="2020" name="mSystems">
        <title>Genome- and Community-Level Interaction Insights into Carbon Utilization and Element Cycling Functions of Hydrothermarchaeota in Hydrothermal Sediment.</title>
        <authorList>
            <person name="Zhou Z."/>
            <person name="Liu Y."/>
            <person name="Xu W."/>
            <person name="Pan J."/>
            <person name="Luo Z.H."/>
            <person name="Li M."/>
        </authorList>
    </citation>
    <scope>NUCLEOTIDE SEQUENCE [LARGE SCALE GENOMIC DNA]</scope>
    <source>
        <strain evidence="3">SpSt-402</strain>
    </source>
</reference>
<evidence type="ECO:0000256" key="1">
    <source>
        <dbReference type="SAM" id="Phobius"/>
    </source>
</evidence>
<feature type="transmembrane region" description="Helical" evidence="1">
    <location>
        <begin position="12"/>
        <end position="29"/>
    </location>
</feature>
<dbReference type="InterPro" id="IPR011990">
    <property type="entry name" value="TPR-like_helical_dom_sf"/>
</dbReference>
<accession>A0A832H4X1</accession>
<dbReference type="SMART" id="SM00028">
    <property type="entry name" value="TPR"/>
    <property type="match status" value="5"/>
</dbReference>
<dbReference type="Pfam" id="PF12770">
    <property type="entry name" value="CHAT"/>
    <property type="match status" value="1"/>
</dbReference>
<sequence>MRQQWSSELFRHYKQIFLGLGIALFLWAVQTPYTLLHPMQSGDLLSITPVKAADSHSLIQQGRDFYQAGQWEQAIAIWQQAEQHFSAQADRFNQALTLSYLSLAYQQLGRWAEADQAITASLNWIKALPEKDASASSASTRSLLLAQVLNTQGHLQFTQGQTQSALNIWQQATILYAREGDIQRQIGSLINQAQAQQTLGFFLQAQQTLTNIERLLQNQSNLALKATALRSLGNLQFLIGNTNESIRILKQSLAIAEQQNSIDIGATLLSLGNVIRTTQESATALDLYQRIAASNTSNLVRTQAILNQFSLLLELGKTAEANALIADIQTQLKTLPISRSRVYAQIHLAQSLLKHKQHSSQSAQILPDAIQQARELSDRRAESYALGYLGQAYSQTQQWQEAQRLTEQALLIAQGLNASDLAYQWQWQLGRILQATQQSNKALQAYAAAFTTLKAIRNDLAAVNPDVQFSFREQVEPVYREYVSLLLQQSTTADDSALKQARQVIESLQVAELNNFFRTNCLEGQLLQLDRVDQTGAAVLYPIILSDRLEVILSLPGQALRRYSFPVSQQTVETTLNRWRQNLEKTITTPEGKQLGQQVYNWLIRPIEAELTQQSVKTLVFVLDGDLRSVPMAAIFDGQQYLIERYSIALSPGLQLLAPQPLRQRQLAVLAAGLTQERHGFSALENVKSELQEIQSTINSKVLLNEGFTSATLQEQVNTLSVPIVHLATHGQFSSEAENTFLLAWDKPISVTELGTLLKRREETREDAIELLVLSACETATGDKRAALGLAGVAVQAGARSTLASLWSLDDLSGAQFSSEFYRNLTQPHLSKAEAVRQAQLTLLKDPTFRHPRFWAPYVLIGNWL</sequence>
<evidence type="ECO:0000313" key="3">
    <source>
        <dbReference type="EMBL" id="HGW95486.1"/>
    </source>
</evidence>
<dbReference type="InterPro" id="IPR024983">
    <property type="entry name" value="CHAT_dom"/>
</dbReference>
<dbReference type="InterPro" id="IPR019734">
    <property type="entry name" value="TPR_rpt"/>
</dbReference>
<keyword evidence="1" id="KW-0472">Membrane</keyword>
<evidence type="ECO:0000259" key="2">
    <source>
        <dbReference type="Pfam" id="PF12770"/>
    </source>
</evidence>
<dbReference type="EMBL" id="DSRD01000902">
    <property type="protein sequence ID" value="HGW95486.1"/>
    <property type="molecule type" value="Genomic_DNA"/>
</dbReference>
<protein>
    <submittedName>
        <fullName evidence="3">CHAT domain-containing protein</fullName>
    </submittedName>
</protein>
<gene>
    <name evidence="3" type="ORF">ENR47_14590</name>
</gene>
<comment type="caution">
    <text evidence="3">The sequence shown here is derived from an EMBL/GenBank/DDBJ whole genome shotgun (WGS) entry which is preliminary data.</text>
</comment>
<feature type="domain" description="CHAT" evidence="2">
    <location>
        <begin position="594"/>
        <end position="863"/>
    </location>
</feature>
<dbReference type="PANTHER" id="PTHR10098">
    <property type="entry name" value="RAPSYN-RELATED"/>
    <property type="match status" value="1"/>
</dbReference>
<dbReference type="AlphaFoldDB" id="A0A832H4X1"/>
<dbReference type="PANTHER" id="PTHR10098:SF108">
    <property type="entry name" value="TETRATRICOPEPTIDE REPEAT PROTEIN 28"/>
    <property type="match status" value="1"/>
</dbReference>
<dbReference type="SUPFAM" id="SSF48452">
    <property type="entry name" value="TPR-like"/>
    <property type="match status" value="3"/>
</dbReference>
<keyword evidence="1" id="KW-1133">Transmembrane helix</keyword>
<dbReference type="Gene3D" id="1.25.40.10">
    <property type="entry name" value="Tetratricopeptide repeat domain"/>
    <property type="match status" value="3"/>
</dbReference>
<proteinExistence type="predicted"/>
<name>A0A832H4X1_9CYAN</name>
<organism evidence="3">
    <name type="scientific">Oscillatoriales cyanobacterium SpSt-402</name>
    <dbReference type="NCBI Taxonomy" id="2282168"/>
    <lineage>
        <taxon>Bacteria</taxon>
        <taxon>Bacillati</taxon>
        <taxon>Cyanobacteriota</taxon>
        <taxon>Cyanophyceae</taxon>
        <taxon>Oscillatoriophycideae</taxon>
        <taxon>Oscillatoriales</taxon>
    </lineage>
</organism>